<keyword evidence="2" id="KW-1133">Transmembrane helix</keyword>
<evidence type="ECO:0000313" key="5">
    <source>
        <dbReference type="Proteomes" id="UP000799437"/>
    </source>
</evidence>
<feature type="compositionally biased region" description="Low complexity" evidence="1">
    <location>
        <begin position="39"/>
        <end position="54"/>
    </location>
</feature>
<feature type="region of interest" description="Disordered" evidence="1">
    <location>
        <begin position="229"/>
        <end position="252"/>
    </location>
</feature>
<dbReference type="PANTHER" id="PTHR24148">
    <property type="entry name" value="ANKYRIN REPEAT DOMAIN-CONTAINING PROTEIN 39 HOMOLOG-RELATED"/>
    <property type="match status" value="1"/>
</dbReference>
<dbReference type="GeneID" id="54481178"/>
<keyword evidence="2" id="KW-0472">Membrane</keyword>
<feature type="compositionally biased region" description="Basic and acidic residues" evidence="1">
    <location>
        <begin position="234"/>
        <end position="252"/>
    </location>
</feature>
<keyword evidence="5" id="KW-1185">Reference proteome</keyword>
<dbReference type="Proteomes" id="UP000799437">
    <property type="component" value="Unassembled WGS sequence"/>
</dbReference>
<gene>
    <name evidence="4" type="ORF">EJ05DRAFT_24733</name>
</gene>
<dbReference type="OrthoDB" id="5386682at2759"/>
<dbReference type="InterPro" id="IPR010730">
    <property type="entry name" value="HET"/>
</dbReference>
<proteinExistence type="predicted"/>
<dbReference type="Pfam" id="PF26639">
    <property type="entry name" value="Het-6_barrel"/>
    <property type="match status" value="1"/>
</dbReference>
<feature type="domain" description="Heterokaryon incompatibility" evidence="3">
    <location>
        <begin position="292"/>
        <end position="460"/>
    </location>
</feature>
<accession>A0A6A6WLN1</accession>
<evidence type="ECO:0000313" key="4">
    <source>
        <dbReference type="EMBL" id="KAF2763073.1"/>
    </source>
</evidence>
<dbReference type="InterPro" id="IPR052895">
    <property type="entry name" value="HetReg/Transcr_Mod"/>
</dbReference>
<reference evidence="4" key="1">
    <citation type="journal article" date="2020" name="Stud. Mycol.">
        <title>101 Dothideomycetes genomes: a test case for predicting lifestyles and emergence of pathogens.</title>
        <authorList>
            <person name="Haridas S."/>
            <person name="Albert R."/>
            <person name="Binder M."/>
            <person name="Bloem J."/>
            <person name="Labutti K."/>
            <person name="Salamov A."/>
            <person name="Andreopoulos B."/>
            <person name="Baker S."/>
            <person name="Barry K."/>
            <person name="Bills G."/>
            <person name="Bluhm B."/>
            <person name="Cannon C."/>
            <person name="Castanera R."/>
            <person name="Culley D."/>
            <person name="Daum C."/>
            <person name="Ezra D."/>
            <person name="Gonzalez J."/>
            <person name="Henrissat B."/>
            <person name="Kuo A."/>
            <person name="Liang C."/>
            <person name="Lipzen A."/>
            <person name="Lutzoni F."/>
            <person name="Magnuson J."/>
            <person name="Mondo S."/>
            <person name="Nolan M."/>
            <person name="Ohm R."/>
            <person name="Pangilinan J."/>
            <person name="Park H.-J."/>
            <person name="Ramirez L."/>
            <person name="Alfaro M."/>
            <person name="Sun H."/>
            <person name="Tritt A."/>
            <person name="Yoshinaga Y."/>
            <person name="Zwiers L.-H."/>
            <person name="Turgeon B."/>
            <person name="Goodwin S."/>
            <person name="Spatafora J."/>
            <person name="Crous P."/>
            <person name="Grigoriev I."/>
        </authorList>
    </citation>
    <scope>NUCLEOTIDE SEQUENCE</scope>
    <source>
        <strain evidence="4">CBS 121739</strain>
    </source>
</reference>
<feature type="compositionally biased region" description="Low complexity" evidence="1">
    <location>
        <begin position="61"/>
        <end position="72"/>
    </location>
</feature>
<dbReference type="Pfam" id="PF06985">
    <property type="entry name" value="HET"/>
    <property type="match status" value="1"/>
</dbReference>
<feature type="transmembrane region" description="Helical" evidence="2">
    <location>
        <begin position="161"/>
        <end position="183"/>
    </location>
</feature>
<evidence type="ECO:0000256" key="1">
    <source>
        <dbReference type="SAM" id="MobiDB-lite"/>
    </source>
</evidence>
<dbReference type="EMBL" id="ML996565">
    <property type="protein sequence ID" value="KAF2763073.1"/>
    <property type="molecule type" value="Genomic_DNA"/>
</dbReference>
<sequence>MALLIALRQILSHRSPRQSPRYTPDSATMRSTYSPPPEEYSSISTISTPEPDIPLFSIPGDTSTLTTTTDSSPAISTRPVTASLPYTPLMSLVSSLHISSSLGIEANSKSFWNSPVSETATSYTQSTGSYTSTSNGPTSTISTITTTSSINPTRSPLSSSAIGGITGGGIAALFALLLIWWCIHKGWCLTPKRSNGSTVHVVHQHHHTSPKVPRVPETHTSLDHRHKIIRRKQRSDLPRSTRYKPGLDDERESPRLFQRLPQGWILLAHLQPGEGNDALHCEIRDSTQSEKYEALSWVWFQRSRIEKNSKKPLRMIPMLVSRSDGIKDGQHIIMWITPNLARALWKLRPPLGQTSRPLWIDMLCIIQGSSVEAREDQEQQLPLMASIYGSAQYVIAWLGEIAEGIEFIFEQANLIIGLDTPFSEKIMPYKPFVDYSPKEVQIIHDFALRDYWTRIWIVQEFALSNSSFSLIFKSDELETTWPQVNVLINDIDGPTQHGVVRNIVDDYVLFPGVVNCSVLAAVRKYVRPAQILQYKFYEIKHEGLRLLPLIHYLRNHMCGEPMDRFMALKSLTRGDTFDIISPQYNIKNQYVAEYGSQAWLALERFFPRVTRPVKYHRSELTAIAHTYGQLVELVAILYGRLDALNCNTGQTEEESLHGYGLSSWIPNLWSPHTTYSLIDGGRGPETWFQDIEHMYSAGMARPPAVYRLKPLDGSHYSPDPGKLLVTGFQFDYIDKILPQAVTPQTLEVPLGERTVARLNDALLTWAENNAAELDGWGLGIYRDWNGGYDMALRRMLVANVDPARAFGNPTAKTSGHDLNFCRSTEWGQEPTRTLTDVTKVWPQEIMRVHLNRRMFRTRMGYIGVGPEALKKGDLVVILFGGQTPYVLRENSLAAPTRIHGTGQKGRWQTYKFLGECYVDGIMGDDNGTADSDHRQDFVLE</sequence>
<feature type="region of interest" description="Disordered" evidence="1">
    <location>
        <begin position="15"/>
        <end position="78"/>
    </location>
</feature>
<protein>
    <recommendedName>
        <fullName evidence="3">Heterokaryon incompatibility domain-containing protein</fullName>
    </recommendedName>
</protein>
<feature type="compositionally biased region" description="Polar residues" evidence="1">
    <location>
        <begin position="17"/>
        <end position="30"/>
    </location>
</feature>
<organism evidence="4 5">
    <name type="scientific">Pseudovirgaria hyperparasitica</name>
    <dbReference type="NCBI Taxonomy" id="470096"/>
    <lineage>
        <taxon>Eukaryota</taxon>
        <taxon>Fungi</taxon>
        <taxon>Dikarya</taxon>
        <taxon>Ascomycota</taxon>
        <taxon>Pezizomycotina</taxon>
        <taxon>Dothideomycetes</taxon>
        <taxon>Dothideomycetes incertae sedis</taxon>
        <taxon>Acrospermales</taxon>
        <taxon>Acrospermaceae</taxon>
        <taxon>Pseudovirgaria</taxon>
    </lineage>
</organism>
<dbReference type="PANTHER" id="PTHR24148:SF64">
    <property type="entry name" value="HETEROKARYON INCOMPATIBILITY DOMAIN-CONTAINING PROTEIN"/>
    <property type="match status" value="1"/>
</dbReference>
<keyword evidence="2" id="KW-0812">Transmembrane</keyword>
<dbReference type="RefSeq" id="XP_033605524.1">
    <property type="nucleotide sequence ID" value="XM_033740124.1"/>
</dbReference>
<dbReference type="AlphaFoldDB" id="A0A6A6WLN1"/>
<evidence type="ECO:0000259" key="3">
    <source>
        <dbReference type="Pfam" id="PF06985"/>
    </source>
</evidence>
<evidence type="ECO:0000256" key="2">
    <source>
        <dbReference type="SAM" id="Phobius"/>
    </source>
</evidence>
<name>A0A6A6WLN1_9PEZI</name>